<evidence type="ECO:0000259" key="1">
    <source>
        <dbReference type="PROSITE" id="PS51704"/>
    </source>
</evidence>
<dbReference type="OrthoDB" id="1058301at2759"/>
<name>A0A4S4LIV6_9AGAM</name>
<sequence>MQASAAFPENSLASFEKAIRDGSEGIESDVHVSLDGVVIMFHDPSLERTTDMAGLIREKNWYGPDGIEQARTKKEPRQSVPTFAETVELLMKEENRHVLFNVDVKIYNEPKRLFSLMHTIISSHDNWETLLAPRIVLGLWHPKFIAPAKEFLPYCRRSHIGLSPYVARQHFWEGCDAFSMGFDALQTYEGERFRKECKAAGKRLMVWTVNDQRQMMECIRWGVDAIITDVTKAYLEMRASVEVDYAKVDSENGRSFLWLSLWYYTPLQFVRWRLQALYLEKLGGPLASSESISSAASVLPATAATQVHA</sequence>
<dbReference type="Proteomes" id="UP000308199">
    <property type="component" value="Unassembled WGS sequence"/>
</dbReference>
<dbReference type="Gene3D" id="3.20.20.190">
    <property type="entry name" value="Phosphatidylinositol (PI) phosphodiesterase"/>
    <property type="match status" value="1"/>
</dbReference>
<protein>
    <recommendedName>
        <fullName evidence="1">GP-PDE domain-containing protein</fullName>
    </recommendedName>
</protein>
<organism evidence="2 3">
    <name type="scientific">Phellinidium pouzarii</name>
    <dbReference type="NCBI Taxonomy" id="167371"/>
    <lineage>
        <taxon>Eukaryota</taxon>
        <taxon>Fungi</taxon>
        <taxon>Dikarya</taxon>
        <taxon>Basidiomycota</taxon>
        <taxon>Agaricomycotina</taxon>
        <taxon>Agaricomycetes</taxon>
        <taxon>Hymenochaetales</taxon>
        <taxon>Hymenochaetaceae</taxon>
        <taxon>Phellinidium</taxon>
    </lineage>
</organism>
<dbReference type="SUPFAM" id="SSF51695">
    <property type="entry name" value="PLC-like phosphodiesterases"/>
    <property type="match status" value="1"/>
</dbReference>
<dbReference type="AlphaFoldDB" id="A0A4S4LIV6"/>
<dbReference type="PROSITE" id="PS51704">
    <property type="entry name" value="GP_PDE"/>
    <property type="match status" value="1"/>
</dbReference>
<gene>
    <name evidence="2" type="ORF">EW145_g484</name>
</gene>
<proteinExistence type="predicted"/>
<dbReference type="Pfam" id="PF03009">
    <property type="entry name" value="GDPD"/>
    <property type="match status" value="1"/>
</dbReference>
<comment type="caution">
    <text evidence="2">The sequence shown here is derived from an EMBL/GenBank/DDBJ whole genome shotgun (WGS) entry which is preliminary data.</text>
</comment>
<accession>A0A4S4LIV6</accession>
<feature type="domain" description="GP-PDE" evidence="1">
    <location>
        <begin position="1"/>
        <end position="238"/>
    </location>
</feature>
<evidence type="ECO:0000313" key="3">
    <source>
        <dbReference type="Proteomes" id="UP000308199"/>
    </source>
</evidence>
<reference evidence="2 3" key="1">
    <citation type="submission" date="2019-02" db="EMBL/GenBank/DDBJ databases">
        <title>Genome sequencing of the rare red list fungi Phellinidium pouzarii.</title>
        <authorList>
            <person name="Buettner E."/>
            <person name="Kellner H."/>
        </authorList>
    </citation>
    <scope>NUCLEOTIDE SEQUENCE [LARGE SCALE GENOMIC DNA]</scope>
    <source>
        <strain evidence="2 3">DSM 108285</strain>
    </source>
</reference>
<dbReference type="PANTHER" id="PTHR43805">
    <property type="entry name" value="GLYCEROPHOSPHORYL DIESTER PHOSPHODIESTERASE"/>
    <property type="match status" value="1"/>
</dbReference>
<dbReference type="GO" id="GO:0006629">
    <property type="term" value="P:lipid metabolic process"/>
    <property type="evidence" value="ECO:0007669"/>
    <property type="project" value="InterPro"/>
</dbReference>
<evidence type="ECO:0000313" key="2">
    <source>
        <dbReference type="EMBL" id="THH11737.1"/>
    </source>
</evidence>
<dbReference type="PANTHER" id="PTHR43805:SF1">
    <property type="entry name" value="GP-PDE DOMAIN-CONTAINING PROTEIN"/>
    <property type="match status" value="1"/>
</dbReference>
<dbReference type="GO" id="GO:0008081">
    <property type="term" value="F:phosphoric diester hydrolase activity"/>
    <property type="evidence" value="ECO:0007669"/>
    <property type="project" value="InterPro"/>
</dbReference>
<dbReference type="InterPro" id="IPR030395">
    <property type="entry name" value="GP_PDE_dom"/>
</dbReference>
<keyword evidence="3" id="KW-1185">Reference proteome</keyword>
<dbReference type="InterPro" id="IPR017946">
    <property type="entry name" value="PLC-like_Pdiesterase_TIM-brl"/>
</dbReference>
<dbReference type="EMBL" id="SGPK01000009">
    <property type="protein sequence ID" value="THH11737.1"/>
    <property type="molecule type" value="Genomic_DNA"/>
</dbReference>